<evidence type="ECO:0000259" key="11">
    <source>
        <dbReference type="Pfam" id="PF03033"/>
    </source>
</evidence>
<dbReference type="GO" id="GO:0051991">
    <property type="term" value="F:UDP-N-acetyl-D-glucosamine:N-acetylmuramoyl-L-alanyl-D-glutamyl-meso-2,6-diaminopimelyl-D-alanyl-D-alanine-diphosphoundecaprenol 4-beta-N-acetylglucosaminlytransferase activity"/>
    <property type="evidence" value="ECO:0007669"/>
    <property type="project" value="RHEA"/>
</dbReference>
<dbReference type="Proteomes" id="UP000177507">
    <property type="component" value="Unassembled WGS sequence"/>
</dbReference>
<dbReference type="AlphaFoldDB" id="A0A1F8EXX3"/>
<keyword evidence="4 10" id="KW-0808">Transferase</keyword>
<feature type="domain" description="Glycosyltransferase family 28 N-terminal" evidence="11">
    <location>
        <begin position="4"/>
        <end position="146"/>
    </location>
</feature>
<dbReference type="InterPro" id="IPR006009">
    <property type="entry name" value="GlcNAc_MurG"/>
</dbReference>
<comment type="pathway">
    <text evidence="10">Cell wall biogenesis; peptidoglycan biosynthesis.</text>
</comment>
<name>A0A1F8EXX3_9BACT</name>
<dbReference type="GO" id="GO:0050511">
    <property type="term" value="F:undecaprenyldiphospho-muramoylpentapeptide beta-N-acetylglucosaminyltransferase activity"/>
    <property type="evidence" value="ECO:0007669"/>
    <property type="project" value="UniProtKB-UniRule"/>
</dbReference>
<evidence type="ECO:0000256" key="6">
    <source>
        <dbReference type="ARBA" id="ARBA00022984"/>
    </source>
</evidence>
<comment type="caution">
    <text evidence="13">The sequence shown here is derived from an EMBL/GenBank/DDBJ whole genome shotgun (WGS) entry which is preliminary data.</text>
</comment>
<evidence type="ECO:0000256" key="8">
    <source>
        <dbReference type="ARBA" id="ARBA00023306"/>
    </source>
</evidence>
<comment type="similarity">
    <text evidence="10">Belongs to the glycosyltransferase 28 family. MurG subfamily.</text>
</comment>
<protein>
    <recommendedName>
        <fullName evidence="10">UDP-N-acetylglucosamine--N-acetylmuramyl-(pentapeptide) pyrophosphoryl-undecaprenol N-acetylglucosamine transferase</fullName>
        <ecNumber evidence="10">2.4.1.227</ecNumber>
    </recommendedName>
    <alternativeName>
        <fullName evidence="10">Undecaprenyl-PP-MurNAc-pentapeptide-UDPGlcNAc GlcNAc transferase</fullName>
    </alternativeName>
</protein>
<dbReference type="EC" id="2.4.1.227" evidence="10"/>
<evidence type="ECO:0000259" key="12">
    <source>
        <dbReference type="Pfam" id="PF04101"/>
    </source>
</evidence>
<keyword evidence="2 10" id="KW-0132">Cell division</keyword>
<evidence type="ECO:0000256" key="5">
    <source>
        <dbReference type="ARBA" id="ARBA00022960"/>
    </source>
</evidence>
<evidence type="ECO:0000256" key="7">
    <source>
        <dbReference type="ARBA" id="ARBA00023136"/>
    </source>
</evidence>
<dbReference type="Pfam" id="PF03033">
    <property type="entry name" value="Glyco_transf_28"/>
    <property type="match status" value="1"/>
</dbReference>
<dbReference type="PANTHER" id="PTHR21015:SF22">
    <property type="entry name" value="GLYCOSYLTRANSFERASE"/>
    <property type="match status" value="1"/>
</dbReference>
<dbReference type="GO" id="GO:0005886">
    <property type="term" value="C:plasma membrane"/>
    <property type="evidence" value="ECO:0007669"/>
    <property type="project" value="UniProtKB-SubCell"/>
</dbReference>
<dbReference type="GO" id="GO:0051301">
    <property type="term" value="P:cell division"/>
    <property type="evidence" value="ECO:0007669"/>
    <property type="project" value="UniProtKB-KW"/>
</dbReference>
<dbReference type="GO" id="GO:0008360">
    <property type="term" value="P:regulation of cell shape"/>
    <property type="evidence" value="ECO:0007669"/>
    <property type="project" value="UniProtKB-KW"/>
</dbReference>
<evidence type="ECO:0000256" key="1">
    <source>
        <dbReference type="ARBA" id="ARBA00022475"/>
    </source>
</evidence>
<comment type="subcellular location">
    <subcellularLocation>
        <location evidence="10">Cell membrane</location>
        <topology evidence="10">Peripheral membrane protein</topology>
        <orientation evidence="10">Cytoplasmic side</orientation>
    </subcellularLocation>
</comment>
<evidence type="ECO:0000256" key="10">
    <source>
        <dbReference type="HAMAP-Rule" id="MF_00033"/>
    </source>
</evidence>
<organism evidence="13 14">
    <name type="scientific">Candidatus Yanofskybacteria bacterium RIFCSPHIGHO2_01_FULL_44_17</name>
    <dbReference type="NCBI Taxonomy" id="1802668"/>
    <lineage>
        <taxon>Bacteria</taxon>
        <taxon>Candidatus Yanofskyibacteriota</taxon>
    </lineage>
</organism>
<evidence type="ECO:0000256" key="2">
    <source>
        <dbReference type="ARBA" id="ARBA00022618"/>
    </source>
</evidence>
<dbReference type="InterPro" id="IPR004276">
    <property type="entry name" value="GlycoTrans_28_N"/>
</dbReference>
<gene>
    <name evidence="10" type="primary">murG</name>
    <name evidence="13" type="ORF">A2831_03315</name>
</gene>
<feature type="domain" description="Glycosyl transferase family 28 C-terminal" evidence="12">
    <location>
        <begin position="193"/>
        <end position="362"/>
    </location>
</feature>
<dbReference type="GO" id="GO:0005975">
    <property type="term" value="P:carbohydrate metabolic process"/>
    <property type="evidence" value="ECO:0007669"/>
    <property type="project" value="InterPro"/>
</dbReference>
<keyword evidence="5 10" id="KW-0133">Cell shape</keyword>
<evidence type="ECO:0000256" key="9">
    <source>
        <dbReference type="ARBA" id="ARBA00023316"/>
    </source>
</evidence>
<dbReference type="EMBL" id="MGJI01000005">
    <property type="protein sequence ID" value="OGN05713.1"/>
    <property type="molecule type" value="Genomic_DNA"/>
</dbReference>
<dbReference type="SUPFAM" id="SSF53756">
    <property type="entry name" value="UDP-Glycosyltransferase/glycogen phosphorylase"/>
    <property type="match status" value="1"/>
</dbReference>
<keyword evidence="8 10" id="KW-0131">Cell cycle</keyword>
<comment type="catalytic activity">
    <reaction evidence="10">
        <text>di-trans,octa-cis-undecaprenyl diphospho-N-acetyl-alpha-D-muramoyl-L-alanyl-D-glutamyl-meso-2,6-diaminopimeloyl-D-alanyl-D-alanine + UDP-N-acetyl-alpha-D-glucosamine = di-trans,octa-cis-undecaprenyl diphospho-[N-acetyl-alpha-D-glucosaminyl-(1-&gt;4)]-N-acetyl-alpha-D-muramoyl-L-alanyl-D-glutamyl-meso-2,6-diaminopimeloyl-D-alanyl-D-alanine + UDP + H(+)</text>
        <dbReference type="Rhea" id="RHEA:31227"/>
        <dbReference type="ChEBI" id="CHEBI:15378"/>
        <dbReference type="ChEBI" id="CHEBI:57705"/>
        <dbReference type="ChEBI" id="CHEBI:58223"/>
        <dbReference type="ChEBI" id="CHEBI:61387"/>
        <dbReference type="ChEBI" id="CHEBI:61388"/>
        <dbReference type="EC" id="2.4.1.227"/>
    </reaction>
</comment>
<comment type="caution">
    <text evidence="10">Lacks conserved residue(s) required for the propagation of feature annotation.</text>
</comment>
<evidence type="ECO:0000256" key="3">
    <source>
        <dbReference type="ARBA" id="ARBA00022676"/>
    </source>
</evidence>
<dbReference type="GO" id="GO:0071555">
    <property type="term" value="P:cell wall organization"/>
    <property type="evidence" value="ECO:0007669"/>
    <property type="project" value="UniProtKB-KW"/>
</dbReference>
<sequence length="374" mass="40716">MIKILLTGGGSGGHVYPLVAVAEELQKAAAQKGLELDLKFLGADGLARDMAAVIGIKFQAITSPKWRRYVSADNFIDILKVPVCFLQAIFHVWAYMPDIIFSKGGYDSFFPALAARIFNIPVVIHESDAIPGKANLWVGKWAKKIFLAFEGAKKYFRQEKTELVGVPMRAGILNLTERSTAAAAFNLDSARPVVLITGATQGAQIINDALLLSLVELTKKFQIIHQCGSKNYDQVSGQILNIVKEGEGTYGKTITDSYRLYSVFDIKQMSLAYSAADVIVSRAGAGVFEVAAVGRPCIVVPLKNSAGDHQLANAREFAKFGAIVIEEDNLTPHILINEIENAHEGRVAISEKIKQFAKPDAAQIIARELLDSLK</sequence>
<keyword evidence="1 10" id="KW-1003">Cell membrane</keyword>
<comment type="function">
    <text evidence="10">Cell wall formation. Catalyzes the transfer of a GlcNAc subunit on undecaprenyl-pyrophosphoryl-MurNAc-pentapeptide (lipid intermediate I) to form undecaprenyl-pyrophosphoryl-MurNAc-(pentapeptide)GlcNAc (lipid intermediate II).</text>
</comment>
<keyword evidence="9 10" id="KW-0961">Cell wall biogenesis/degradation</keyword>
<keyword evidence="7 10" id="KW-0472">Membrane</keyword>
<feature type="binding site" evidence="10">
    <location>
        <position position="310"/>
    </location>
    <ligand>
        <name>UDP-N-acetyl-alpha-D-glucosamine</name>
        <dbReference type="ChEBI" id="CHEBI:57705"/>
    </ligand>
</feature>
<accession>A0A1F8EXX3</accession>
<dbReference type="GO" id="GO:0009252">
    <property type="term" value="P:peptidoglycan biosynthetic process"/>
    <property type="evidence" value="ECO:0007669"/>
    <property type="project" value="UniProtKB-UniRule"/>
</dbReference>
<keyword evidence="3 10" id="KW-0328">Glycosyltransferase</keyword>
<dbReference type="PANTHER" id="PTHR21015">
    <property type="entry name" value="UDP-N-ACETYLGLUCOSAMINE--N-ACETYLMURAMYL-(PENTAPEPTIDE) PYROPHOSPHORYL-UNDECAPRENOL N-ACETYLGLUCOSAMINE TRANSFERASE 1"/>
    <property type="match status" value="1"/>
</dbReference>
<keyword evidence="6 10" id="KW-0573">Peptidoglycan synthesis</keyword>
<dbReference type="STRING" id="1802668.A2831_03315"/>
<dbReference type="HAMAP" id="MF_00033">
    <property type="entry name" value="MurG"/>
    <property type="match status" value="1"/>
</dbReference>
<proteinExistence type="inferred from homology"/>
<feature type="binding site" evidence="10">
    <location>
        <position position="266"/>
    </location>
    <ligand>
        <name>UDP-N-acetyl-alpha-D-glucosamine</name>
        <dbReference type="ChEBI" id="CHEBI:57705"/>
    </ligand>
</feature>
<dbReference type="UniPathway" id="UPA00219"/>
<evidence type="ECO:0000313" key="13">
    <source>
        <dbReference type="EMBL" id="OGN05713.1"/>
    </source>
</evidence>
<feature type="binding site" evidence="10">
    <location>
        <position position="169"/>
    </location>
    <ligand>
        <name>UDP-N-acetyl-alpha-D-glucosamine</name>
        <dbReference type="ChEBI" id="CHEBI:57705"/>
    </ligand>
</feature>
<dbReference type="Pfam" id="PF04101">
    <property type="entry name" value="Glyco_tran_28_C"/>
    <property type="match status" value="1"/>
</dbReference>
<evidence type="ECO:0000313" key="14">
    <source>
        <dbReference type="Proteomes" id="UP000177507"/>
    </source>
</evidence>
<evidence type="ECO:0000256" key="4">
    <source>
        <dbReference type="ARBA" id="ARBA00022679"/>
    </source>
</evidence>
<reference evidence="13 14" key="1">
    <citation type="journal article" date="2016" name="Nat. Commun.">
        <title>Thousands of microbial genomes shed light on interconnected biogeochemical processes in an aquifer system.</title>
        <authorList>
            <person name="Anantharaman K."/>
            <person name="Brown C.T."/>
            <person name="Hug L.A."/>
            <person name="Sharon I."/>
            <person name="Castelle C.J."/>
            <person name="Probst A.J."/>
            <person name="Thomas B.C."/>
            <person name="Singh A."/>
            <person name="Wilkins M.J."/>
            <person name="Karaoz U."/>
            <person name="Brodie E.L."/>
            <person name="Williams K.H."/>
            <person name="Hubbard S.S."/>
            <person name="Banfield J.F."/>
        </authorList>
    </citation>
    <scope>NUCLEOTIDE SEQUENCE [LARGE SCALE GENOMIC DNA]</scope>
</reference>
<dbReference type="CDD" id="cd03785">
    <property type="entry name" value="GT28_MurG"/>
    <property type="match status" value="1"/>
</dbReference>
<dbReference type="InterPro" id="IPR007235">
    <property type="entry name" value="Glyco_trans_28_C"/>
</dbReference>
<dbReference type="Gene3D" id="3.40.50.2000">
    <property type="entry name" value="Glycogen Phosphorylase B"/>
    <property type="match status" value="2"/>
</dbReference>
<feature type="binding site" evidence="10">
    <location>
        <begin position="11"/>
        <end position="13"/>
    </location>
    <ligand>
        <name>UDP-N-acetyl-alpha-D-glucosamine</name>
        <dbReference type="ChEBI" id="CHEBI:57705"/>
    </ligand>
</feature>